<evidence type="ECO:0000313" key="2">
    <source>
        <dbReference type="Proteomes" id="UP000257597"/>
    </source>
</evidence>
<gene>
    <name evidence="1" type="primary">72</name>
    <name evidence="1" type="ORF">SEA_DAREDEVIL_72</name>
</gene>
<dbReference type="RefSeq" id="YP_009807186.1">
    <property type="nucleotide sequence ID" value="NC_048021.1"/>
</dbReference>
<sequence length="88" mass="9826">MSTLAHVELRDDIEARIRERTDALDEASLRSRYLAVAIAFNKMMGLAVQYTQSGVPTGPVVYEALVAVQTEQARIIHEPEAWAVMEKP</sequence>
<dbReference type="GeneID" id="54998062"/>
<dbReference type="Proteomes" id="UP000257597">
    <property type="component" value="Segment"/>
</dbReference>
<dbReference type="KEGG" id="vg:54998062"/>
<keyword evidence="2" id="KW-1185">Reference proteome</keyword>
<protein>
    <submittedName>
        <fullName evidence="1">Uncharacterized protein</fullName>
    </submittedName>
</protein>
<organism evidence="1 2">
    <name type="scientific">Gordonia phage Daredevil</name>
    <dbReference type="NCBI Taxonomy" id="2283286"/>
    <lineage>
        <taxon>Viruses</taxon>
        <taxon>Duplodnaviria</taxon>
        <taxon>Heunggongvirae</taxon>
        <taxon>Uroviricota</taxon>
        <taxon>Caudoviricetes</taxon>
        <taxon>Daredevilvirus</taxon>
        <taxon>Daredevilvirus daredevil</taxon>
    </lineage>
</organism>
<accession>A0A345MIS8</accession>
<proteinExistence type="predicted"/>
<reference evidence="2" key="1">
    <citation type="submission" date="2018-07" db="EMBL/GenBank/DDBJ databases">
        <authorList>
            <person name="Quirk P.G."/>
            <person name="Krulwich T.A."/>
        </authorList>
    </citation>
    <scope>NUCLEOTIDE SEQUENCE [LARGE SCALE GENOMIC DNA]</scope>
</reference>
<evidence type="ECO:0000313" key="1">
    <source>
        <dbReference type="EMBL" id="AXH70459.1"/>
    </source>
</evidence>
<name>A0A345MIS8_9CAUD</name>
<dbReference type="EMBL" id="MH590603">
    <property type="protein sequence ID" value="AXH70459.1"/>
    <property type="molecule type" value="Genomic_DNA"/>
</dbReference>